<dbReference type="GeneID" id="28990286"/>
<evidence type="ECO:0000256" key="6">
    <source>
        <dbReference type="ARBA" id="ARBA00022692"/>
    </source>
</evidence>
<dbReference type="InterPro" id="IPR027054">
    <property type="entry name" value="ALG2"/>
</dbReference>
<gene>
    <name evidence="15" type="ORF">PHYBLDRAFT_130666</name>
</gene>
<accession>A0A162UW36</accession>
<dbReference type="Gene3D" id="3.40.50.2000">
    <property type="entry name" value="Glycogen Phosphorylase B"/>
    <property type="match status" value="2"/>
</dbReference>
<dbReference type="InterPro" id="IPR028098">
    <property type="entry name" value="Glyco_trans_4-like_N"/>
</dbReference>
<dbReference type="SUPFAM" id="SSF53756">
    <property type="entry name" value="UDP-Glycosyltransferase/glycogen phosphorylase"/>
    <property type="match status" value="1"/>
</dbReference>
<keyword evidence="16" id="KW-1185">Reference proteome</keyword>
<evidence type="ECO:0000256" key="7">
    <source>
        <dbReference type="ARBA" id="ARBA00022824"/>
    </source>
</evidence>
<comment type="similarity">
    <text evidence="12">Belongs to the glycosyltransferase group 1 family.</text>
</comment>
<comment type="pathway">
    <text evidence="3 12">Protein modification; protein glycosylation.</text>
</comment>
<evidence type="ECO:0000256" key="3">
    <source>
        <dbReference type="ARBA" id="ARBA00004922"/>
    </source>
</evidence>
<evidence type="ECO:0000256" key="12">
    <source>
        <dbReference type="RuleBase" id="RU367136"/>
    </source>
</evidence>
<dbReference type="FunCoup" id="A0A162UW36">
    <property type="interactions" value="511"/>
</dbReference>
<evidence type="ECO:0000313" key="15">
    <source>
        <dbReference type="EMBL" id="OAD78382.1"/>
    </source>
</evidence>
<dbReference type="GO" id="GO:0004378">
    <property type="term" value="F:GDP-Man:Man(1)GlcNAc(2)-PP-Dol alpha-1,3-mannosyltransferase activity"/>
    <property type="evidence" value="ECO:0007669"/>
    <property type="project" value="UniProtKB-UniRule"/>
</dbReference>
<dbReference type="Pfam" id="PF00534">
    <property type="entry name" value="Glycos_transf_1"/>
    <property type="match status" value="1"/>
</dbReference>
<organism evidence="15 16">
    <name type="scientific">Phycomyces blakesleeanus (strain ATCC 8743b / DSM 1359 / FGSC 10004 / NBRC 33097 / NRRL 1555)</name>
    <dbReference type="NCBI Taxonomy" id="763407"/>
    <lineage>
        <taxon>Eukaryota</taxon>
        <taxon>Fungi</taxon>
        <taxon>Fungi incertae sedis</taxon>
        <taxon>Mucoromycota</taxon>
        <taxon>Mucoromycotina</taxon>
        <taxon>Mucoromycetes</taxon>
        <taxon>Mucorales</taxon>
        <taxon>Phycomycetaceae</taxon>
        <taxon>Phycomyces</taxon>
    </lineage>
</organism>
<dbReference type="GO" id="GO:0102704">
    <property type="term" value="F:GDP-Man:Man(2)GlcNAc(2)-PP-Dol alpha-1,6-mannosyltransferase activity"/>
    <property type="evidence" value="ECO:0007669"/>
    <property type="project" value="UniProtKB-UniRule"/>
</dbReference>
<keyword evidence="4 12" id="KW-0328">Glycosyltransferase</keyword>
<evidence type="ECO:0000256" key="11">
    <source>
        <dbReference type="ARBA" id="ARBA00045104"/>
    </source>
</evidence>
<feature type="transmembrane region" description="Helical" evidence="12">
    <location>
        <begin position="77"/>
        <end position="96"/>
    </location>
</feature>
<dbReference type="VEuPathDB" id="FungiDB:PHYBLDRAFT_130666"/>
<reference evidence="16" key="1">
    <citation type="submission" date="2015-06" db="EMBL/GenBank/DDBJ databases">
        <title>Expansion of signal transduction pathways in fungi by whole-genome duplication.</title>
        <authorList>
            <consortium name="DOE Joint Genome Institute"/>
            <person name="Corrochano L.M."/>
            <person name="Kuo A."/>
            <person name="Marcet-Houben M."/>
            <person name="Polaino S."/>
            <person name="Salamov A."/>
            <person name="Villalobos J.M."/>
            <person name="Alvarez M.I."/>
            <person name="Avalos J."/>
            <person name="Benito E.P."/>
            <person name="Benoit I."/>
            <person name="Burger G."/>
            <person name="Camino L.P."/>
            <person name="Canovas D."/>
            <person name="Cerda-Olmedo E."/>
            <person name="Cheng J.-F."/>
            <person name="Dominguez A."/>
            <person name="Elias M."/>
            <person name="Eslava A.P."/>
            <person name="Glaser F."/>
            <person name="Grimwood J."/>
            <person name="Gutierrez G."/>
            <person name="Heitman J."/>
            <person name="Henrissat B."/>
            <person name="Iturriaga E.A."/>
            <person name="Lang B.F."/>
            <person name="Lavin J.L."/>
            <person name="Lee S."/>
            <person name="Li W."/>
            <person name="Lindquist E."/>
            <person name="Lopez-Garcia S."/>
            <person name="Luque E.M."/>
            <person name="Marcos A.T."/>
            <person name="Martin J."/>
            <person name="McCluskey K."/>
            <person name="Medina H.R."/>
            <person name="Miralles-Duran A."/>
            <person name="Miyazaki A."/>
            <person name="Munoz-Torres E."/>
            <person name="Oguiza J.A."/>
            <person name="Ohm R."/>
            <person name="Olmedo M."/>
            <person name="Orejas M."/>
            <person name="Ortiz-Castellanos L."/>
            <person name="Pisabarro A.G."/>
            <person name="Rodriguez-Romero J."/>
            <person name="Ruiz-Herrera J."/>
            <person name="Ruiz-Vazquez R."/>
            <person name="Sanz C."/>
            <person name="Schackwitz W."/>
            <person name="Schmutz J."/>
            <person name="Shahriari M."/>
            <person name="Shelest E."/>
            <person name="Silva-Franco F."/>
            <person name="Soanes D."/>
            <person name="Syed K."/>
            <person name="Tagua V.G."/>
            <person name="Talbot N.J."/>
            <person name="Thon M."/>
            <person name="De vries R.P."/>
            <person name="Wiebenga A."/>
            <person name="Yadav J.S."/>
            <person name="Braun E.L."/>
            <person name="Baker S."/>
            <person name="Garre V."/>
            <person name="Horwitz B."/>
            <person name="Torres-Martinez S."/>
            <person name="Idnurm A."/>
            <person name="Herrera-Estrella A."/>
            <person name="Gabaldon T."/>
            <person name="Grigoriev I.V."/>
        </authorList>
    </citation>
    <scope>NUCLEOTIDE SEQUENCE [LARGE SCALE GENOMIC DNA]</scope>
    <source>
        <strain evidence="16">NRRL 1555(-)</strain>
    </source>
</reference>
<dbReference type="InParanoid" id="A0A162UW36"/>
<dbReference type="PANTHER" id="PTHR45918:SF1">
    <property type="entry name" value="ALPHA-1,3_1,6-MANNOSYLTRANSFERASE ALG2"/>
    <property type="match status" value="1"/>
</dbReference>
<evidence type="ECO:0000259" key="13">
    <source>
        <dbReference type="Pfam" id="PF00534"/>
    </source>
</evidence>
<evidence type="ECO:0000259" key="14">
    <source>
        <dbReference type="Pfam" id="PF13439"/>
    </source>
</evidence>
<keyword evidence="7 12" id="KW-0256">Endoplasmic reticulum</keyword>
<proteinExistence type="inferred from homology"/>
<sequence length="456" mass="51467">METKPRLRVAFLHPDLGIGGAERLVVDAATGIQSKGHHTVIYTSHHDPKHCFEETRDGTLRVSVHGNSLPRSIFGRFYIVCAILRQLVLTLYILLWEKDSYDVMVVDQLSACLPLLTWFSSAKIMFYCHFPDKLLTSRESTLKQLYRVPLDKLEEWTTGMADTVVVNSGFTAGIFRRSFPSIFKTPRILYPPINTQAYDRAVDTSDPSVQLLETNHKIILSINRFERKKNVELALRAFAALKTDSLIDPTTFGTYRLVLAGGYDRRVAENVEYLESLNDLATQFGLKTFVIHPSSDQKPPEDAQVVFVCSFNDAQRTYLLANALMLLYTPSNEHFGITPVEGMYCSVPVIACNNGGPLESVKDTLTGLLIPPTPELWANGIRDLITEKYDVKAMGEAGRRHVLDTFSLEAFADQLEDILEELVTGGRVTHHRYDNVEYGVRVFVAALLVYIWYSMF</sequence>
<comment type="catalytic activity">
    <reaction evidence="11 12">
        <text>an alpha-D-Man-(1-&gt;3)-beta-D-Man-(1-&gt;4)-beta-D-GlcNAc-(1-&gt;4)-alpha-D-GlcNAc-diphospho-di-trans,poly-cis-dolichol + GDP-alpha-D-mannose = an alpha-D-Man-(1-&gt;3)-[alpha-D-Man-(1-&gt;6)]-beta-D-Man-(1-&gt;4)-beta-D-GlcNAc-(1-&gt;4)-alpha-D-GlcNAc-diphospho-di-trans,poly-cis-dolichol + GDP + H(+)</text>
        <dbReference type="Rhea" id="RHEA:29519"/>
        <dbReference type="Rhea" id="RHEA-COMP:19513"/>
        <dbReference type="Rhea" id="RHEA-COMP:19515"/>
        <dbReference type="ChEBI" id="CHEBI:15378"/>
        <dbReference type="ChEBI" id="CHEBI:57527"/>
        <dbReference type="ChEBI" id="CHEBI:58189"/>
        <dbReference type="ChEBI" id="CHEBI:132510"/>
        <dbReference type="ChEBI" id="CHEBI:132511"/>
        <dbReference type="EC" id="2.4.1.257"/>
    </reaction>
    <physiologicalReaction direction="left-to-right" evidence="11 12">
        <dbReference type="Rhea" id="RHEA:29520"/>
    </physiologicalReaction>
</comment>
<dbReference type="UniPathway" id="UPA00378"/>
<keyword evidence="6 12" id="KW-0812">Transmembrane</keyword>
<dbReference type="EMBL" id="KV440973">
    <property type="protein sequence ID" value="OAD78382.1"/>
    <property type="molecule type" value="Genomic_DNA"/>
</dbReference>
<keyword evidence="5 12" id="KW-0808">Transferase</keyword>
<name>A0A162UW36_PHYB8</name>
<feature type="domain" description="Glycosyl transferase family 1" evidence="13">
    <location>
        <begin position="209"/>
        <end position="400"/>
    </location>
</feature>
<dbReference type="Pfam" id="PF13439">
    <property type="entry name" value="Glyco_transf_4"/>
    <property type="match status" value="1"/>
</dbReference>
<dbReference type="OrthoDB" id="448893at2759"/>
<evidence type="ECO:0000256" key="9">
    <source>
        <dbReference type="ARBA" id="ARBA00023136"/>
    </source>
</evidence>
<protein>
    <recommendedName>
        <fullName evidence="12">Alpha-1,3/1,6-mannosyltransferase ALG2</fullName>
        <ecNumber evidence="12">2.4.1.132</ecNumber>
        <ecNumber evidence="12">2.4.1.257</ecNumber>
    </recommendedName>
    <alternativeName>
        <fullName evidence="12">GDP-Man:Man(1)GlcNAc(2)-PP-Dol alpha-1,3-mannosyltransferase</fullName>
    </alternativeName>
</protein>
<keyword evidence="9 12" id="KW-0472">Membrane</keyword>
<evidence type="ECO:0000256" key="4">
    <source>
        <dbReference type="ARBA" id="ARBA00022676"/>
    </source>
</evidence>
<dbReference type="STRING" id="763407.A0A162UW36"/>
<comment type="function">
    <text evidence="1 12">Mannosylates Man(2)GlcNAc(2)-dolichol diphosphate and Man(1)GlcNAc(2)-dolichol diphosphate to form Man(3)GlcNAc(2)-dolichol diphosphate.</text>
</comment>
<dbReference type="EC" id="2.4.1.257" evidence="12"/>
<comment type="subcellular location">
    <subcellularLocation>
        <location evidence="2 12">Endoplasmic reticulum membrane</location>
    </subcellularLocation>
</comment>
<evidence type="ECO:0000256" key="1">
    <source>
        <dbReference type="ARBA" id="ARBA00003142"/>
    </source>
</evidence>
<keyword evidence="8 12" id="KW-1133">Transmembrane helix</keyword>
<dbReference type="GO" id="GO:0005789">
    <property type="term" value="C:endoplasmic reticulum membrane"/>
    <property type="evidence" value="ECO:0007669"/>
    <property type="project" value="UniProtKB-SubCell"/>
</dbReference>
<dbReference type="Proteomes" id="UP000077315">
    <property type="component" value="Unassembled WGS sequence"/>
</dbReference>
<evidence type="ECO:0000256" key="5">
    <source>
        <dbReference type="ARBA" id="ARBA00022679"/>
    </source>
</evidence>
<evidence type="ECO:0000256" key="10">
    <source>
        <dbReference type="ARBA" id="ARBA00045103"/>
    </source>
</evidence>
<evidence type="ECO:0000256" key="8">
    <source>
        <dbReference type="ARBA" id="ARBA00022989"/>
    </source>
</evidence>
<evidence type="ECO:0000313" key="16">
    <source>
        <dbReference type="Proteomes" id="UP000077315"/>
    </source>
</evidence>
<dbReference type="AlphaFoldDB" id="A0A162UW36"/>
<dbReference type="EC" id="2.4.1.132" evidence="12"/>
<dbReference type="InterPro" id="IPR001296">
    <property type="entry name" value="Glyco_trans_1"/>
</dbReference>
<dbReference type="RefSeq" id="XP_018296422.1">
    <property type="nucleotide sequence ID" value="XM_018429380.1"/>
</dbReference>
<evidence type="ECO:0000256" key="2">
    <source>
        <dbReference type="ARBA" id="ARBA00004586"/>
    </source>
</evidence>
<comment type="catalytic activity">
    <reaction evidence="10 12">
        <text>a beta-D-Man-(1-&gt;4)-beta-D-GlcNAc-(1-&gt;4)-alpha-D-GlcNAc-diphospho-di-trans,poly-cis-dolichol + GDP-alpha-D-mannose = an alpha-D-Man-(1-&gt;3)-beta-D-Man-(1-&gt;4)-beta-D-GlcNAc-(1-&gt;4)-alpha-D-GlcNAc-diphospho-di-trans,poly-cis-dolichol + GDP + H(+)</text>
        <dbReference type="Rhea" id="RHEA:29515"/>
        <dbReference type="Rhea" id="RHEA-COMP:19511"/>
        <dbReference type="Rhea" id="RHEA-COMP:19513"/>
        <dbReference type="ChEBI" id="CHEBI:15378"/>
        <dbReference type="ChEBI" id="CHEBI:57527"/>
        <dbReference type="ChEBI" id="CHEBI:58189"/>
        <dbReference type="ChEBI" id="CHEBI:58472"/>
        <dbReference type="ChEBI" id="CHEBI:132510"/>
        <dbReference type="EC" id="2.4.1.132"/>
    </reaction>
    <physiologicalReaction direction="left-to-right" evidence="10 12">
        <dbReference type="Rhea" id="RHEA:29516"/>
    </physiologicalReaction>
</comment>
<dbReference type="CDD" id="cd03805">
    <property type="entry name" value="GT4_ALG2-like"/>
    <property type="match status" value="1"/>
</dbReference>
<feature type="domain" description="Glycosyltransferase subfamily 4-like N-terminal" evidence="14">
    <location>
        <begin position="18"/>
        <end position="196"/>
    </location>
</feature>
<dbReference type="PANTHER" id="PTHR45918">
    <property type="entry name" value="ALPHA-1,3/1,6-MANNOSYLTRANSFERASE ALG2"/>
    <property type="match status" value="1"/>
</dbReference>